<gene>
    <name evidence="8" type="ORF">RJ640_027165</name>
</gene>
<comment type="caution">
    <text evidence="8">The sequence shown here is derived from an EMBL/GenBank/DDBJ whole genome shotgun (WGS) entry which is preliminary data.</text>
</comment>
<feature type="domain" description="BHLH" evidence="7">
    <location>
        <begin position="134"/>
        <end position="184"/>
    </location>
</feature>
<keyword evidence="2" id="KW-0805">Transcription regulation</keyword>
<evidence type="ECO:0000256" key="6">
    <source>
        <dbReference type="SAM" id="MobiDB-lite"/>
    </source>
</evidence>
<dbReference type="SUPFAM" id="SSF47459">
    <property type="entry name" value="HLH, helix-loop-helix DNA-binding domain"/>
    <property type="match status" value="1"/>
</dbReference>
<protein>
    <recommendedName>
        <fullName evidence="7">BHLH domain-containing protein</fullName>
    </recommendedName>
</protein>
<comment type="subcellular location">
    <subcellularLocation>
        <location evidence="1">Nucleus</location>
    </subcellularLocation>
</comment>
<dbReference type="GO" id="GO:0046983">
    <property type="term" value="F:protein dimerization activity"/>
    <property type="evidence" value="ECO:0007669"/>
    <property type="project" value="InterPro"/>
</dbReference>
<keyword evidence="3" id="KW-0238">DNA-binding</keyword>
<name>A0AA88RUQ3_9ASTE</name>
<dbReference type="InterPro" id="IPR045843">
    <property type="entry name" value="IND-like"/>
</dbReference>
<dbReference type="GO" id="GO:0000978">
    <property type="term" value="F:RNA polymerase II cis-regulatory region sequence-specific DNA binding"/>
    <property type="evidence" value="ECO:0007669"/>
    <property type="project" value="TreeGrafter"/>
</dbReference>
<keyword evidence="9" id="KW-1185">Reference proteome</keyword>
<dbReference type="GO" id="GO:0000981">
    <property type="term" value="F:DNA-binding transcription factor activity, RNA polymerase II-specific"/>
    <property type="evidence" value="ECO:0007669"/>
    <property type="project" value="TreeGrafter"/>
</dbReference>
<organism evidence="8 9">
    <name type="scientific">Escallonia rubra</name>
    <dbReference type="NCBI Taxonomy" id="112253"/>
    <lineage>
        <taxon>Eukaryota</taxon>
        <taxon>Viridiplantae</taxon>
        <taxon>Streptophyta</taxon>
        <taxon>Embryophyta</taxon>
        <taxon>Tracheophyta</taxon>
        <taxon>Spermatophyta</taxon>
        <taxon>Magnoliopsida</taxon>
        <taxon>eudicotyledons</taxon>
        <taxon>Gunneridae</taxon>
        <taxon>Pentapetalae</taxon>
        <taxon>asterids</taxon>
        <taxon>campanulids</taxon>
        <taxon>Escalloniales</taxon>
        <taxon>Escalloniaceae</taxon>
        <taxon>Escallonia</taxon>
    </lineage>
</organism>
<accession>A0AA88RUQ3</accession>
<dbReference type="InterPro" id="IPR011598">
    <property type="entry name" value="bHLH_dom"/>
</dbReference>
<dbReference type="PANTHER" id="PTHR16223">
    <property type="entry name" value="TRANSCRIPTION FACTOR BHLH83-RELATED"/>
    <property type="match status" value="1"/>
</dbReference>
<feature type="region of interest" description="Disordered" evidence="6">
    <location>
        <begin position="191"/>
        <end position="215"/>
    </location>
</feature>
<evidence type="ECO:0000256" key="2">
    <source>
        <dbReference type="ARBA" id="ARBA00023015"/>
    </source>
</evidence>
<dbReference type="PANTHER" id="PTHR16223:SF177">
    <property type="entry name" value="TRANSCRIPTION FACTOR BHLH129"/>
    <property type="match status" value="1"/>
</dbReference>
<evidence type="ECO:0000313" key="9">
    <source>
        <dbReference type="Proteomes" id="UP001187471"/>
    </source>
</evidence>
<dbReference type="AlphaFoldDB" id="A0AA88RUQ3"/>
<evidence type="ECO:0000313" key="8">
    <source>
        <dbReference type="EMBL" id="KAK2991193.1"/>
    </source>
</evidence>
<dbReference type="PROSITE" id="PS50888">
    <property type="entry name" value="BHLH"/>
    <property type="match status" value="1"/>
</dbReference>
<dbReference type="Pfam" id="PF00010">
    <property type="entry name" value="HLH"/>
    <property type="match status" value="1"/>
</dbReference>
<evidence type="ECO:0000256" key="1">
    <source>
        <dbReference type="ARBA" id="ARBA00004123"/>
    </source>
</evidence>
<keyword evidence="4" id="KW-0804">Transcription</keyword>
<dbReference type="InterPro" id="IPR036638">
    <property type="entry name" value="HLH_DNA-bd_sf"/>
</dbReference>
<evidence type="ECO:0000256" key="3">
    <source>
        <dbReference type="ARBA" id="ARBA00023125"/>
    </source>
</evidence>
<evidence type="ECO:0000259" key="7">
    <source>
        <dbReference type="PROSITE" id="PS50888"/>
    </source>
</evidence>
<dbReference type="SMART" id="SM00353">
    <property type="entry name" value="HLH"/>
    <property type="match status" value="1"/>
</dbReference>
<evidence type="ECO:0000256" key="4">
    <source>
        <dbReference type="ARBA" id="ARBA00023163"/>
    </source>
</evidence>
<proteinExistence type="predicted"/>
<keyword evidence="5" id="KW-0539">Nucleus</keyword>
<sequence>MGSYIPNGSSDNVHGISRLNSQLSFTRQDSLSQITEESEDAVDGLSANGHRKAAHSYATASFGMGSWDDTNGIKFSGPPSKRAKSTSSDSISGVNILESQFGLPQTTLDMATMDKFMDIPQDSVPCKIRAKRGCATHPRSIAERERRTRISGKLKKLQDLVPNMDKQTSYSDMLDLAVQHIKGLQTEVQHKSSQLMDQEENPQSQKLKKGRAGGPKVGRLKKFIPIYRPKDQSILVKDERRNMSHLFCSRNVQINNHFQVAFTNIFGLQGLGTALLNLVIEIHGQSARD</sequence>
<dbReference type="EMBL" id="JAVXUO010000556">
    <property type="protein sequence ID" value="KAK2991193.1"/>
    <property type="molecule type" value="Genomic_DNA"/>
</dbReference>
<dbReference type="Proteomes" id="UP001187471">
    <property type="component" value="Unassembled WGS sequence"/>
</dbReference>
<dbReference type="GO" id="GO:0005634">
    <property type="term" value="C:nucleus"/>
    <property type="evidence" value="ECO:0007669"/>
    <property type="project" value="UniProtKB-SubCell"/>
</dbReference>
<evidence type="ECO:0000256" key="5">
    <source>
        <dbReference type="ARBA" id="ARBA00023242"/>
    </source>
</evidence>
<dbReference type="Gene3D" id="4.10.280.10">
    <property type="entry name" value="Helix-loop-helix DNA-binding domain"/>
    <property type="match status" value="1"/>
</dbReference>
<feature type="compositionally biased region" description="Polar residues" evidence="6">
    <location>
        <begin position="191"/>
        <end position="205"/>
    </location>
</feature>
<reference evidence="8" key="1">
    <citation type="submission" date="2022-12" db="EMBL/GenBank/DDBJ databases">
        <title>Draft genome assemblies for two species of Escallonia (Escalloniales).</title>
        <authorList>
            <person name="Chanderbali A."/>
            <person name="Dervinis C."/>
            <person name="Anghel I."/>
            <person name="Soltis D."/>
            <person name="Soltis P."/>
            <person name="Zapata F."/>
        </authorList>
    </citation>
    <scope>NUCLEOTIDE SEQUENCE</scope>
    <source>
        <strain evidence="8">UCBG92.1500</strain>
        <tissue evidence="8">Leaf</tissue>
    </source>
</reference>